<evidence type="ECO:0000313" key="3">
    <source>
        <dbReference type="Proteomes" id="UP000252289"/>
    </source>
</evidence>
<comment type="caution">
    <text evidence="2">The sequence shown here is derived from an EMBL/GenBank/DDBJ whole genome shotgun (WGS) entry which is preliminary data.</text>
</comment>
<evidence type="ECO:0000313" key="2">
    <source>
        <dbReference type="EMBL" id="RCL85270.1"/>
    </source>
</evidence>
<keyword evidence="1" id="KW-0472">Membrane</keyword>
<dbReference type="AlphaFoldDB" id="A0A368EMH8"/>
<keyword evidence="1" id="KW-0812">Transmembrane</keyword>
<sequence length="73" mass="8124">MTKRRQHSSLGDMVSTAAFLGMSLYLLLAGFELQADGRLIPAIGVWMAGGLCFAGSIRYPIAKVYDRIERFRK</sequence>
<feature type="transmembrane region" description="Helical" evidence="1">
    <location>
        <begin position="12"/>
        <end position="31"/>
    </location>
</feature>
<name>A0A368EMH8_9PROT</name>
<dbReference type="EMBL" id="QOQK01000003">
    <property type="protein sequence ID" value="RCL85270.1"/>
    <property type="molecule type" value="Genomic_DNA"/>
</dbReference>
<evidence type="ECO:0000256" key="1">
    <source>
        <dbReference type="SAM" id="Phobius"/>
    </source>
</evidence>
<proteinExistence type="predicted"/>
<organism evidence="2 3">
    <name type="scientific">PS1 clade bacterium</name>
    <dbReference type="NCBI Taxonomy" id="2175152"/>
    <lineage>
        <taxon>Bacteria</taxon>
        <taxon>Pseudomonadati</taxon>
        <taxon>Pseudomonadota</taxon>
        <taxon>Alphaproteobacteria</taxon>
        <taxon>PS1 clade</taxon>
    </lineage>
</organism>
<gene>
    <name evidence="2" type="ORF">DBW64_01210</name>
</gene>
<accession>A0A368EMH8</accession>
<dbReference type="Proteomes" id="UP000252289">
    <property type="component" value="Unassembled WGS sequence"/>
</dbReference>
<reference evidence="2 3" key="1">
    <citation type="journal article" date="2018" name="Microbiome">
        <title>Fine metagenomic profile of the Mediterranean stratified and mixed water columns revealed by assembly and recruitment.</title>
        <authorList>
            <person name="Haro-Moreno J.M."/>
            <person name="Lopez-Perez M."/>
            <person name="De La Torre J.R."/>
            <person name="Picazo A."/>
            <person name="Camacho A."/>
            <person name="Rodriguez-Valera F."/>
        </authorList>
    </citation>
    <scope>NUCLEOTIDE SEQUENCE [LARGE SCALE GENOMIC DNA]</scope>
    <source>
        <strain evidence="2">MED-G50</strain>
    </source>
</reference>
<protein>
    <submittedName>
        <fullName evidence="2">Uncharacterized protein</fullName>
    </submittedName>
</protein>
<feature type="transmembrane region" description="Helical" evidence="1">
    <location>
        <begin position="43"/>
        <end position="61"/>
    </location>
</feature>
<keyword evidence="1" id="KW-1133">Transmembrane helix</keyword>